<dbReference type="PANTHER" id="PTHR47786">
    <property type="entry name" value="ALPHA-1,4-GLUCAN:MALTOSE-1-PHOSPHATE MALTOSYLTRANSFERASE"/>
    <property type="match status" value="1"/>
</dbReference>
<name>A0A2G6E5M4_9BACT</name>
<dbReference type="InterPro" id="IPR017853">
    <property type="entry name" value="GH"/>
</dbReference>
<dbReference type="AlphaFoldDB" id="A0A2G6E5M4"/>
<dbReference type="GO" id="GO:0005975">
    <property type="term" value="P:carbohydrate metabolic process"/>
    <property type="evidence" value="ECO:0007669"/>
    <property type="project" value="InterPro"/>
</dbReference>
<evidence type="ECO:0000313" key="4">
    <source>
        <dbReference type="Proteomes" id="UP000229740"/>
    </source>
</evidence>
<dbReference type="Gene3D" id="3.20.20.80">
    <property type="entry name" value="Glycosidases"/>
    <property type="match status" value="1"/>
</dbReference>
<gene>
    <name evidence="3" type="ORF">CSB45_07470</name>
</gene>
<dbReference type="Proteomes" id="UP000229740">
    <property type="component" value="Unassembled WGS sequence"/>
</dbReference>
<dbReference type="EMBL" id="PDPS01000027">
    <property type="protein sequence ID" value="PID57355.1"/>
    <property type="molecule type" value="Genomic_DNA"/>
</dbReference>
<sequence>MLKGIRVYNLYPKLVGSMTAWIEHFDRIQAMNFDWIYINPIHYPGFSGSDYAVKNHYHYHPLYVTGTLDFEHPETHVAAGNALLKKVCQEAEKRGMKIMMDLVINHTALDSPLVQEHPDWYVRDHAGNVCHPGAMDGPNWVEWKDLAKIDNAHSCDRGNLWDYWLKMMRFYLDLGVQGFRCDAAYHVPKELWQFLIPRIKETSPNALFLGETLGCPPNQVIEIADAGFDLISNSFKWWNLQDAWFPDQLREFSRHAPSITFPENHDTIRCAEEFGGNRDQALLRYELGAYICSSISTTIGFEYGFQRQIHVLHTNPSWWEPVRYDISNEIAKINATKADYEILQEDHWIEIRHLNDGRLFGFSKESRNGREKILVLANPDASETRLVRQPDIYALMGSTTVKDISRSRRLDHVPPLLEHELHPGDVKILYAARSA</sequence>
<dbReference type="InterPro" id="IPR006047">
    <property type="entry name" value="GH13_cat_dom"/>
</dbReference>
<protein>
    <submittedName>
        <fullName evidence="3">Alpha-amylase</fullName>
    </submittedName>
</protein>
<dbReference type="SMART" id="SM00642">
    <property type="entry name" value="Aamy"/>
    <property type="match status" value="1"/>
</dbReference>
<comment type="similarity">
    <text evidence="1">Belongs to the glycosyl hydrolase 13 family.</text>
</comment>
<evidence type="ECO:0000256" key="1">
    <source>
        <dbReference type="ARBA" id="ARBA00008061"/>
    </source>
</evidence>
<proteinExistence type="inferred from homology"/>
<organism evidence="3 4">
    <name type="scientific">candidate division KSB3 bacterium</name>
    <dbReference type="NCBI Taxonomy" id="2044937"/>
    <lineage>
        <taxon>Bacteria</taxon>
        <taxon>candidate division KSB3</taxon>
    </lineage>
</organism>
<dbReference type="PRINTS" id="PR00110">
    <property type="entry name" value="ALPHAAMYLASE"/>
</dbReference>
<dbReference type="InterPro" id="IPR006046">
    <property type="entry name" value="Alpha_amylase"/>
</dbReference>
<dbReference type="GO" id="GO:0004556">
    <property type="term" value="F:alpha-amylase activity"/>
    <property type="evidence" value="ECO:0007669"/>
    <property type="project" value="InterPro"/>
</dbReference>
<comment type="caution">
    <text evidence="3">The sequence shown here is derived from an EMBL/GenBank/DDBJ whole genome shotgun (WGS) entry which is preliminary data.</text>
</comment>
<dbReference type="SUPFAM" id="SSF51445">
    <property type="entry name" value="(Trans)glycosidases"/>
    <property type="match status" value="1"/>
</dbReference>
<evidence type="ECO:0000259" key="2">
    <source>
        <dbReference type="SMART" id="SM00642"/>
    </source>
</evidence>
<feature type="domain" description="Glycosyl hydrolase family 13 catalytic" evidence="2">
    <location>
        <begin position="9"/>
        <end position="334"/>
    </location>
</feature>
<accession>A0A2G6E5M4</accession>
<evidence type="ECO:0000313" key="3">
    <source>
        <dbReference type="EMBL" id="PID57355.1"/>
    </source>
</evidence>
<dbReference type="GO" id="GO:0043169">
    <property type="term" value="F:cation binding"/>
    <property type="evidence" value="ECO:0007669"/>
    <property type="project" value="InterPro"/>
</dbReference>
<dbReference type="InterPro" id="IPR032792">
    <property type="entry name" value="AGL_glucanoTrfase"/>
</dbReference>
<dbReference type="Pfam" id="PF14701">
    <property type="entry name" value="hDGE_amylase"/>
    <property type="match status" value="1"/>
</dbReference>
<reference evidence="3 4" key="1">
    <citation type="submission" date="2017-10" db="EMBL/GenBank/DDBJ databases">
        <title>Novel microbial diversity and functional potential in the marine mammal oral microbiome.</title>
        <authorList>
            <person name="Dudek N.K."/>
            <person name="Sun C.L."/>
            <person name="Burstein D."/>
            <person name="Kantor R.S."/>
            <person name="Aliaga Goltsman D.S."/>
            <person name="Bik E.M."/>
            <person name="Thomas B.C."/>
            <person name="Banfield J.F."/>
            <person name="Relman D.A."/>
        </authorList>
    </citation>
    <scope>NUCLEOTIDE SEQUENCE [LARGE SCALE GENOMIC DNA]</scope>
    <source>
        <strain evidence="3">DOLZORAL124_49_17</strain>
    </source>
</reference>
<dbReference type="PANTHER" id="PTHR47786:SF2">
    <property type="entry name" value="GLYCOSYL HYDROLASE FAMILY 13 CATALYTIC DOMAIN-CONTAINING PROTEIN"/>
    <property type="match status" value="1"/>
</dbReference>